<dbReference type="EMBL" id="PKPP01001942">
    <property type="protein sequence ID" value="PWA78802.1"/>
    <property type="molecule type" value="Genomic_DNA"/>
</dbReference>
<dbReference type="OrthoDB" id="1801956at2759"/>
<dbReference type="STRING" id="35608.A0A2U1NZ63"/>
<accession>A0A2U1NZ63</accession>
<name>A0A2U1NZ63_ARTAN</name>
<dbReference type="Pfam" id="PF21485">
    <property type="entry name" value="IF5A-like_N"/>
    <property type="match status" value="1"/>
</dbReference>
<proteinExistence type="inferred from homology"/>
<reference evidence="6 7" key="1">
    <citation type="journal article" date="2018" name="Mol. Plant">
        <title>The genome of Artemisia annua provides insight into the evolution of Asteraceae family and artemisinin biosynthesis.</title>
        <authorList>
            <person name="Shen Q."/>
            <person name="Zhang L."/>
            <person name="Liao Z."/>
            <person name="Wang S."/>
            <person name="Yan T."/>
            <person name="Shi P."/>
            <person name="Liu M."/>
            <person name="Fu X."/>
            <person name="Pan Q."/>
            <person name="Wang Y."/>
            <person name="Lv Z."/>
            <person name="Lu X."/>
            <person name="Zhang F."/>
            <person name="Jiang W."/>
            <person name="Ma Y."/>
            <person name="Chen M."/>
            <person name="Hao X."/>
            <person name="Li L."/>
            <person name="Tang Y."/>
            <person name="Lv G."/>
            <person name="Zhou Y."/>
            <person name="Sun X."/>
            <person name="Brodelius P.E."/>
            <person name="Rose J.K.C."/>
            <person name="Tang K."/>
        </authorList>
    </citation>
    <scope>NUCLEOTIDE SEQUENCE [LARGE SCALE GENOMIC DNA]</scope>
    <source>
        <strain evidence="7">cv. Huhao1</strain>
        <tissue evidence="6">Leaf</tissue>
    </source>
</reference>
<dbReference type="PROSITE" id="PS00302">
    <property type="entry name" value="IF5A_HYPUSINE"/>
    <property type="match status" value="1"/>
</dbReference>
<evidence type="ECO:0000256" key="2">
    <source>
        <dbReference type="ARBA" id="ARBA00022917"/>
    </source>
</evidence>
<evidence type="ECO:0000256" key="4">
    <source>
        <dbReference type="ARBA" id="ARBA00045610"/>
    </source>
</evidence>
<sequence>MALICKQVVEVSTSKTGKHGHAKCRFVAIDIFNGKKLEDIVPSSHSCDKNVIGKYVDKDIHLRAKSSLQKQQLQRCVTKSEIT</sequence>
<dbReference type="PANTHER" id="PTHR11673">
    <property type="entry name" value="TRANSLATION INITIATION FACTOR 5A FAMILY MEMBER"/>
    <property type="match status" value="1"/>
</dbReference>
<comment type="caution">
    <text evidence="6">The sequence shown here is derived from an EMBL/GenBank/DDBJ whole genome shotgun (WGS) entry which is preliminary data.</text>
</comment>
<protein>
    <recommendedName>
        <fullName evidence="5">Translation initiation factor 5A-like N-terminal domain-containing protein</fullName>
    </recommendedName>
</protein>
<gene>
    <name evidence="6" type="ORF">CTI12_AA211460</name>
</gene>
<evidence type="ECO:0000313" key="7">
    <source>
        <dbReference type="Proteomes" id="UP000245207"/>
    </source>
</evidence>
<feature type="domain" description="Translation initiation factor 5A-like N-terminal" evidence="5">
    <location>
        <begin position="7"/>
        <end position="45"/>
    </location>
</feature>
<dbReference type="GO" id="GO:0003746">
    <property type="term" value="F:translation elongation factor activity"/>
    <property type="evidence" value="ECO:0007669"/>
    <property type="project" value="InterPro"/>
</dbReference>
<keyword evidence="7" id="KW-1185">Reference proteome</keyword>
<dbReference type="GO" id="GO:0043022">
    <property type="term" value="F:ribosome binding"/>
    <property type="evidence" value="ECO:0007669"/>
    <property type="project" value="InterPro"/>
</dbReference>
<evidence type="ECO:0000256" key="3">
    <source>
        <dbReference type="ARBA" id="ARBA00023071"/>
    </source>
</evidence>
<dbReference type="Gene3D" id="2.30.30.30">
    <property type="match status" value="1"/>
</dbReference>
<dbReference type="GO" id="GO:0045905">
    <property type="term" value="P:positive regulation of translational termination"/>
    <property type="evidence" value="ECO:0007669"/>
    <property type="project" value="InterPro"/>
</dbReference>
<comment type="similarity">
    <text evidence="1">Belongs to the eIF-5A family.</text>
</comment>
<dbReference type="InterPro" id="IPR048670">
    <property type="entry name" value="IF5A-like_N"/>
</dbReference>
<evidence type="ECO:0000256" key="1">
    <source>
        <dbReference type="ARBA" id="ARBA00006016"/>
    </source>
</evidence>
<organism evidence="6 7">
    <name type="scientific">Artemisia annua</name>
    <name type="common">Sweet wormwood</name>
    <dbReference type="NCBI Taxonomy" id="35608"/>
    <lineage>
        <taxon>Eukaryota</taxon>
        <taxon>Viridiplantae</taxon>
        <taxon>Streptophyta</taxon>
        <taxon>Embryophyta</taxon>
        <taxon>Tracheophyta</taxon>
        <taxon>Spermatophyta</taxon>
        <taxon>Magnoliopsida</taxon>
        <taxon>eudicotyledons</taxon>
        <taxon>Gunneridae</taxon>
        <taxon>Pentapetalae</taxon>
        <taxon>asterids</taxon>
        <taxon>campanulids</taxon>
        <taxon>Asterales</taxon>
        <taxon>Asteraceae</taxon>
        <taxon>Asteroideae</taxon>
        <taxon>Anthemideae</taxon>
        <taxon>Artemisiinae</taxon>
        <taxon>Artemisia</taxon>
    </lineage>
</organism>
<dbReference type="Proteomes" id="UP000245207">
    <property type="component" value="Unassembled WGS sequence"/>
</dbReference>
<evidence type="ECO:0000313" key="6">
    <source>
        <dbReference type="EMBL" id="PWA78802.1"/>
    </source>
</evidence>
<keyword evidence="3" id="KW-0385">Hypusine</keyword>
<keyword evidence="2" id="KW-0648">Protein biosynthesis</keyword>
<dbReference type="InterPro" id="IPR019769">
    <property type="entry name" value="Trans_elong_IF5A_hypusine_site"/>
</dbReference>
<dbReference type="InterPro" id="IPR014722">
    <property type="entry name" value="Rib_uL2_dom2"/>
</dbReference>
<comment type="function">
    <text evidence="4">Translation factor that promotes translation elongation and termination, particularly upon ribosome stalling at specific amino acid sequence contexts. Binds between the exit (E) and peptidyl (P) site of the ribosome and promotes rescue of stalled ribosome: specifically required for efficient translation of polyproline-containing peptides as well as other motifs that stall the ribosome. Acts as a ribosome quality control (RQC) cofactor by joining the RQC complex to facilitate peptidyl transfer during CAT tailing step.</text>
</comment>
<dbReference type="GO" id="GO:0003723">
    <property type="term" value="F:RNA binding"/>
    <property type="evidence" value="ECO:0007669"/>
    <property type="project" value="InterPro"/>
</dbReference>
<dbReference type="InterPro" id="IPR001884">
    <property type="entry name" value="IF5A-like"/>
</dbReference>
<dbReference type="GO" id="GO:0045901">
    <property type="term" value="P:positive regulation of translational elongation"/>
    <property type="evidence" value="ECO:0007669"/>
    <property type="project" value="InterPro"/>
</dbReference>
<dbReference type="AlphaFoldDB" id="A0A2U1NZ63"/>
<dbReference type="InterPro" id="IPR008991">
    <property type="entry name" value="Translation_prot_SH3-like_sf"/>
</dbReference>
<evidence type="ECO:0000259" key="5">
    <source>
        <dbReference type="Pfam" id="PF21485"/>
    </source>
</evidence>
<dbReference type="SUPFAM" id="SSF50104">
    <property type="entry name" value="Translation proteins SH3-like domain"/>
    <property type="match status" value="1"/>
</dbReference>